<name>A0ABD1JF80_9TELE</name>
<dbReference type="Gene3D" id="2.40.50.40">
    <property type="match status" value="1"/>
</dbReference>
<dbReference type="InterPro" id="IPR039809">
    <property type="entry name" value="Chemokine_b/g/d"/>
</dbReference>
<keyword evidence="2" id="KW-0732">Signal</keyword>
<dbReference type="PANTHER" id="PTHR12015:SF165">
    <property type="entry name" value="CHEMOKINE (C-C MOTIF) LIGAND 34A, DUPLICATE 4-RELATED"/>
    <property type="match status" value="1"/>
</dbReference>
<organism evidence="4 5">
    <name type="scientific">Coilia grayii</name>
    <name type="common">Gray's grenadier anchovy</name>
    <dbReference type="NCBI Taxonomy" id="363190"/>
    <lineage>
        <taxon>Eukaryota</taxon>
        <taxon>Metazoa</taxon>
        <taxon>Chordata</taxon>
        <taxon>Craniata</taxon>
        <taxon>Vertebrata</taxon>
        <taxon>Euteleostomi</taxon>
        <taxon>Actinopterygii</taxon>
        <taxon>Neopterygii</taxon>
        <taxon>Teleostei</taxon>
        <taxon>Clupei</taxon>
        <taxon>Clupeiformes</taxon>
        <taxon>Clupeoidei</taxon>
        <taxon>Engraulidae</taxon>
        <taxon>Coilinae</taxon>
        <taxon>Coilia</taxon>
    </lineage>
</organism>
<dbReference type="SUPFAM" id="SSF54117">
    <property type="entry name" value="Interleukin 8-like chemokines"/>
    <property type="match status" value="1"/>
</dbReference>
<dbReference type="Proteomes" id="UP001591681">
    <property type="component" value="Unassembled WGS sequence"/>
</dbReference>
<feature type="chain" id="PRO_5044786294" description="Chemokine interleukin-8-like domain-containing protein" evidence="2">
    <location>
        <begin position="20"/>
        <end position="93"/>
    </location>
</feature>
<evidence type="ECO:0000256" key="2">
    <source>
        <dbReference type="SAM" id="SignalP"/>
    </source>
</evidence>
<evidence type="ECO:0000259" key="3">
    <source>
        <dbReference type="SMART" id="SM00199"/>
    </source>
</evidence>
<reference evidence="4 5" key="1">
    <citation type="submission" date="2024-09" db="EMBL/GenBank/DDBJ databases">
        <title>A chromosome-level genome assembly of Gray's grenadier anchovy, Coilia grayii.</title>
        <authorList>
            <person name="Fu Z."/>
        </authorList>
    </citation>
    <scope>NUCLEOTIDE SEQUENCE [LARGE SCALE GENOMIC DNA]</scope>
    <source>
        <strain evidence="4">G4</strain>
        <tissue evidence="4">Muscle</tissue>
    </source>
</reference>
<comment type="caution">
    <text evidence="4">The sequence shown here is derived from an EMBL/GenBank/DDBJ whole genome shotgun (WGS) entry which is preliminary data.</text>
</comment>
<protein>
    <recommendedName>
        <fullName evidence="3">Chemokine interleukin-8-like domain-containing protein</fullName>
    </recommendedName>
</protein>
<evidence type="ECO:0000313" key="4">
    <source>
        <dbReference type="EMBL" id="KAL2085724.1"/>
    </source>
</evidence>
<dbReference type="PANTHER" id="PTHR12015">
    <property type="entry name" value="SMALL INDUCIBLE CYTOKINE A"/>
    <property type="match status" value="1"/>
</dbReference>
<dbReference type="GO" id="GO:0005125">
    <property type="term" value="F:cytokine activity"/>
    <property type="evidence" value="ECO:0007669"/>
    <property type="project" value="UniProtKB-KW"/>
</dbReference>
<dbReference type="EMBL" id="JBHFQA010000016">
    <property type="protein sequence ID" value="KAL2085724.1"/>
    <property type="molecule type" value="Genomic_DNA"/>
</dbReference>
<feature type="signal peptide" evidence="2">
    <location>
        <begin position="1"/>
        <end position="19"/>
    </location>
</feature>
<dbReference type="AlphaFoldDB" id="A0ABD1JF80"/>
<proteinExistence type="predicted"/>
<dbReference type="Pfam" id="PF00048">
    <property type="entry name" value="IL8"/>
    <property type="match status" value="1"/>
</dbReference>
<evidence type="ECO:0000313" key="5">
    <source>
        <dbReference type="Proteomes" id="UP001591681"/>
    </source>
</evidence>
<dbReference type="InterPro" id="IPR036048">
    <property type="entry name" value="Interleukin_8-like_sf"/>
</dbReference>
<accession>A0ABD1JF80</accession>
<sequence>MRFVFMITIAGALLMAAVAKQRGHFRSPTKVSTRCCEEVSRAVISNIKSARTQNALHPCVSAIVFTNEEGKQFCTDPGAHWVQKALQDLGKLM</sequence>
<dbReference type="InterPro" id="IPR001811">
    <property type="entry name" value="Chemokine_IL8-like_dom"/>
</dbReference>
<keyword evidence="5" id="KW-1185">Reference proteome</keyword>
<dbReference type="SMART" id="SM00199">
    <property type="entry name" value="SCY"/>
    <property type="match status" value="1"/>
</dbReference>
<dbReference type="GO" id="GO:0005615">
    <property type="term" value="C:extracellular space"/>
    <property type="evidence" value="ECO:0007669"/>
    <property type="project" value="UniProtKB-KW"/>
</dbReference>
<gene>
    <name evidence="4" type="ORF">ACEWY4_019044</name>
</gene>
<feature type="domain" description="Chemokine interleukin-8-like" evidence="3">
    <location>
        <begin position="32"/>
        <end position="89"/>
    </location>
</feature>
<keyword evidence="1" id="KW-0202">Cytokine</keyword>
<evidence type="ECO:0000256" key="1">
    <source>
        <dbReference type="ARBA" id="ARBA00022514"/>
    </source>
</evidence>